<feature type="domain" description="PAC" evidence="6">
    <location>
        <begin position="89"/>
        <end position="143"/>
    </location>
</feature>
<dbReference type="SMART" id="SM00086">
    <property type="entry name" value="PAC"/>
    <property type="match status" value="2"/>
</dbReference>
<feature type="domain" description="PAC" evidence="6">
    <location>
        <begin position="213"/>
        <end position="265"/>
    </location>
</feature>
<dbReference type="PROSITE" id="PS50109">
    <property type="entry name" value="HIS_KIN"/>
    <property type="match status" value="1"/>
</dbReference>
<keyword evidence="7" id="KW-0808">Transferase</keyword>
<dbReference type="CDD" id="cd00075">
    <property type="entry name" value="HATPase"/>
    <property type="match status" value="1"/>
</dbReference>
<protein>
    <submittedName>
        <fullName evidence="7">PAS domain-containing sensor histidine kinase</fullName>
    </submittedName>
</protein>
<dbReference type="InterPro" id="IPR003594">
    <property type="entry name" value="HATPase_dom"/>
</dbReference>
<dbReference type="PROSITE" id="PS50112">
    <property type="entry name" value="PAS"/>
    <property type="match status" value="2"/>
</dbReference>
<dbReference type="SMART" id="SM00387">
    <property type="entry name" value="HATPase_c"/>
    <property type="match status" value="1"/>
</dbReference>
<evidence type="ECO:0000313" key="7">
    <source>
        <dbReference type="EMBL" id="RJX45277.1"/>
    </source>
</evidence>
<dbReference type="Proteomes" id="UP000276588">
    <property type="component" value="Unassembled WGS sequence"/>
</dbReference>
<keyword evidence="3" id="KW-0157">Chromophore</keyword>
<feature type="domain" description="PAS" evidence="5">
    <location>
        <begin position="15"/>
        <end position="88"/>
    </location>
</feature>
<dbReference type="PROSITE" id="PS50113">
    <property type="entry name" value="PAC"/>
    <property type="match status" value="2"/>
</dbReference>
<reference evidence="7 8" key="1">
    <citation type="submission" date="2018-06" db="EMBL/GenBank/DDBJ databases">
        <title>Halonotius sp. F13-13 a new haloarchaeeon isolated from a solar saltern from Isla Cristina, Huelva, Spain.</title>
        <authorList>
            <person name="Duran-Viseras A."/>
            <person name="Sanchez-Porro C."/>
            <person name="Ventosa A."/>
        </authorList>
    </citation>
    <scope>NUCLEOTIDE SEQUENCE [LARGE SCALE GENOMIC DNA]</scope>
    <source>
        <strain evidence="7 8">F13-13</strain>
    </source>
</reference>
<accession>A0A3A6PXI5</accession>
<dbReference type="InterPro" id="IPR001610">
    <property type="entry name" value="PAC"/>
</dbReference>
<dbReference type="SUPFAM" id="SSF55874">
    <property type="entry name" value="ATPase domain of HSP90 chaperone/DNA topoisomerase II/histidine kinase"/>
    <property type="match status" value="1"/>
</dbReference>
<dbReference type="InterPro" id="IPR036890">
    <property type="entry name" value="HATPase_C_sf"/>
</dbReference>
<dbReference type="Pfam" id="PF13426">
    <property type="entry name" value="PAS_9"/>
    <property type="match status" value="2"/>
</dbReference>
<keyword evidence="1" id="KW-0285">Flavoprotein</keyword>
<dbReference type="AlphaFoldDB" id="A0A3A6PXI5"/>
<evidence type="ECO:0000313" key="8">
    <source>
        <dbReference type="Proteomes" id="UP000276588"/>
    </source>
</evidence>
<dbReference type="InterPro" id="IPR000700">
    <property type="entry name" value="PAS-assoc_C"/>
</dbReference>
<feature type="domain" description="PAS" evidence="5">
    <location>
        <begin position="140"/>
        <end position="186"/>
    </location>
</feature>
<keyword evidence="8" id="KW-1185">Reference proteome</keyword>
<evidence type="ECO:0000256" key="3">
    <source>
        <dbReference type="ARBA" id="ARBA00022991"/>
    </source>
</evidence>
<dbReference type="InterPro" id="IPR004358">
    <property type="entry name" value="Sig_transdc_His_kin-like_C"/>
</dbReference>
<dbReference type="EMBL" id="QKNY01000001">
    <property type="protein sequence ID" value="RJX45277.1"/>
    <property type="molecule type" value="Genomic_DNA"/>
</dbReference>
<sequence length="478" mass="53262">MLQSTLLDISQQLAAEPLIEQAIDAAPVGITIADARKTDEPLVYVSEEFAELTGYAVEEALGQNCRFLQGENTREEPVAKLRAAIDAEESVSVVLRNYRADGSMFWNRVTITPITGTDGTVTHFLGYQEDVSEMKLYQREKSIFEKHADAAPYAMFITDREGSIQYVNPAFERTTGYTAEEAIGQNPRLLKSDQQGEGFYKQLWETITAGEVWTSELTNRAKSGELYQVKQTIVPIENEYGEITHFVAIERDISETEFAEQLFDVINRVLRHNLRTSINVIDGYADILEDNVDTPTTVAAAESITERTEALKQLSEKTSHLRELIDNRDNRHVVDLATVTEYIDACQREYPELTVDLSVTADERVGMKNGALLKLAIKEAIENAVAHNDTDNPQIDITIDRPDGGDEISIELADNGPGIPNEEWDVIVANQETPLRHASGIGLWLIYWGITALGGTVELTQSTAHGSTFIFRVPVVHE</sequence>
<comment type="caution">
    <text evidence="7">The sequence shown here is derived from an EMBL/GenBank/DDBJ whole genome shotgun (WGS) entry which is preliminary data.</text>
</comment>
<keyword evidence="7" id="KW-0418">Kinase</keyword>
<evidence type="ECO:0000256" key="1">
    <source>
        <dbReference type="ARBA" id="ARBA00022630"/>
    </source>
</evidence>
<dbReference type="Gene3D" id="3.30.565.10">
    <property type="entry name" value="Histidine kinase-like ATPase, C-terminal domain"/>
    <property type="match status" value="1"/>
</dbReference>
<dbReference type="SMART" id="SM00091">
    <property type="entry name" value="PAS"/>
    <property type="match status" value="2"/>
</dbReference>
<dbReference type="GO" id="GO:0016301">
    <property type="term" value="F:kinase activity"/>
    <property type="evidence" value="ECO:0007669"/>
    <property type="project" value="UniProtKB-KW"/>
</dbReference>
<dbReference type="PRINTS" id="PR00344">
    <property type="entry name" value="BCTRLSENSOR"/>
</dbReference>
<feature type="domain" description="Histidine kinase" evidence="4">
    <location>
        <begin position="269"/>
        <end position="477"/>
    </location>
</feature>
<dbReference type="InterPro" id="IPR035965">
    <property type="entry name" value="PAS-like_dom_sf"/>
</dbReference>
<evidence type="ECO:0000259" key="6">
    <source>
        <dbReference type="PROSITE" id="PS50113"/>
    </source>
</evidence>
<dbReference type="Pfam" id="PF02518">
    <property type="entry name" value="HATPase_c"/>
    <property type="match status" value="1"/>
</dbReference>
<dbReference type="PANTHER" id="PTHR47429">
    <property type="entry name" value="PROTEIN TWIN LOV 1"/>
    <property type="match status" value="1"/>
</dbReference>
<dbReference type="PANTHER" id="PTHR47429:SF2">
    <property type="entry name" value="PROTEIN TWIN LOV 1"/>
    <property type="match status" value="1"/>
</dbReference>
<dbReference type="CDD" id="cd00130">
    <property type="entry name" value="PAS"/>
    <property type="match status" value="2"/>
</dbReference>
<proteinExistence type="predicted"/>
<dbReference type="Gene3D" id="1.10.287.130">
    <property type="match status" value="1"/>
</dbReference>
<dbReference type="SUPFAM" id="SSF55785">
    <property type="entry name" value="PYP-like sensor domain (PAS domain)"/>
    <property type="match status" value="2"/>
</dbReference>
<name>A0A3A6PXI5_9EURY</name>
<keyword evidence="2" id="KW-0288">FMN</keyword>
<dbReference type="InterPro" id="IPR005467">
    <property type="entry name" value="His_kinase_dom"/>
</dbReference>
<organism evidence="7 8">
    <name type="scientific">Halonotius aquaticus</name>
    <dbReference type="NCBI Taxonomy" id="2216978"/>
    <lineage>
        <taxon>Archaea</taxon>
        <taxon>Methanobacteriati</taxon>
        <taxon>Methanobacteriota</taxon>
        <taxon>Stenosarchaea group</taxon>
        <taxon>Halobacteria</taxon>
        <taxon>Halobacteriales</taxon>
        <taxon>Haloferacaceae</taxon>
        <taxon>Halonotius</taxon>
    </lineage>
</organism>
<dbReference type="Gene3D" id="3.30.450.20">
    <property type="entry name" value="PAS domain"/>
    <property type="match status" value="2"/>
</dbReference>
<dbReference type="NCBIfam" id="TIGR00229">
    <property type="entry name" value="sensory_box"/>
    <property type="match status" value="2"/>
</dbReference>
<gene>
    <name evidence="7" type="ORF">DM826_00690</name>
</gene>
<evidence type="ECO:0000259" key="5">
    <source>
        <dbReference type="PROSITE" id="PS50112"/>
    </source>
</evidence>
<evidence type="ECO:0000259" key="4">
    <source>
        <dbReference type="PROSITE" id="PS50109"/>
    </source>
</evidence>
<evidence type="ECO:0000256" key="2">
    <source>
        <dbReference type="ARBA" id="ARBA00022643"/>
    </source>
</evidence>
<dbReference type="InterPro" id="IPR000014">
    <property type="entry name" value="PAS"/>
</dbReference>